<protein>
    <submittedName>
        <fullName evidence="2">Uncharacterized protein</fullName>
    </submittedName>
</protein>
<dbReference type="EMBL" id="DUZY01000001">
    <property type="protein sequence ID" value="DAD18820.1"/>
    <property type="molecule type" value="Genomic_DNA"/>
</dbReference>
<feature type="region of interest" description="Disordered" evidence="1">
    <location>
        <begin position="1"/>
        <end position="107"/>
    </location>
</feature>
<feature type="compositionally biased region" description="Basic and acidic residues" evidence="1">
    <location>
        <begin position="1"/>
        <end position="10"/>
    </location>
</feature>
<organism evidence="2 3">
    <name type="scientific">Nelumbo nucifera</name>
    <name type="common">Sacred lotus</name>
    <dbReference type="NCBI Taxonomy" id="4432"/>
    <lineage>
        <taxon>Eukaryota</taxon>
        <taxon>Viridiplantae</taxon>
        <taxon>Streptophyta</taxon>
        <taxon>Embryophyta</taxon>
        <taxon>Tracheophyta</taxon>
        <taxon>Spermatophyta</taxon>
        <taxon>Magnoliopsida</taxon>
        <taxon>Proteales</taxon>
        <taxon>Nelumbonaceae</taxon>
        <taxon>Nelumbo</taxon>
    </lineage>
</organism>
<name>A0A822XER5_NELNU</name>
<keyword evidence="3" id="KW-1185">Reference proteome</keyword>
<evidence type="ECO:0000313" key="3">
    <source>
        <dbReference type="Proteomes" id="UP000607653"/>
    </source>
</evidence>
<evidence type="ECO:0000256" key="1">
    <source>
        <dbReference type="SAM" id="MobiDB-lite"/>
    </source>
</evidence>
<feature type="compositionally biased region" description="Basic and acidic residues" evidence="1">
    <location>
        <begin position="85"/>
        <end position="95"/>
    </location>
</feature>
<evidence type="ECO:0000313" key="2">
    <source>
        <dbReference type="EMBL" id="DAD18820.1"/>
    </source>
</evidence>
<gene>
    <name evidence="2" type="ORF">HUJ06_020283</name>
</gene>
<accession>A0A822XER5</accession>
<reference evidence="2 3" key="1">
    <citation type="journal article" date="2020" name="Mol. Biol. Evol.">
        <title>Distinct Expression and Methylation Patterns for Genes with Different Fates following a Single Whole-Genome Duplication in Flowering Plants.</title>
        <authorList>
            <person name="Shi T."/>
            <person name="Rahmani R.S."/>
            <person name="Gugger P.F."/>
            <person name="Wang M."/>
            <person name="Li H."/>
            <person name="Zhang Y."/>
            <person name="Li Z."/>
            <person name="Wang Q."/>
            <person name="Van de Peer Y."/>
            <person name="Marchal K."/>
            <person name="Chen J."/>
        </authorList>
    </citation>
    <scope>NUCLEOTIDE SEQUENCE [LARGE SCALE GENOMIC DNA]</scope>
    <source>
        <tissue evidence="2">Leaf</tissue>
    </source>
</reference>
<dbReference type="Proteomes" id="UP000607653">
    <property type="component" value="Unassembled WGS sequence"/>
</dbReference>
<dbReference type="AlphaFoldDB" id="A0A822XER5"/>
<comment type="caution">
    <text evidence="2">The sequence shown here is derived from an EMBL/GenBank/DDBJ whole genome shotgun (WGS) entry which is preliminary data.</text>
</comment>
<sequence>MEDGCVEKKGKQVSYPREQTNGEAKVSYENRGTYEGREDNRSVLEEGIWRDVGDTSNQEDLNHLDPNPNKKRGENAPISPLFAEIGREKSRHMNMEEEEEGGTKHKK</sequence>
<proteinExistence type="predicted"/>
<feature type="compositionally biased region" description="Basic and acidic residues" evidence="1">
    <location>
        <begin position="26"/>
        <end position="53"/>
    </location>
</feature>